<dbReference type="AlphaFoldDB" id="A0A9N9AGE1"/>
<name>A0A9N9AGE1_FUNMO</name>
<evidence type="ECO:0000256" key="5">
    <source>
        <dbReference type="ARBA" id="ARBA00020357"/>
    </source>
</evidence>
<dbReference type="CDD" id="cd11773">
    <property type="entry name" value="SH3_Sla1p_1"/>
    <property type="match status" value="1"/>
</dbReference>
<dbReference type="GO" id="GO:0043130">
    <property type="term" value="F:ubiquitin binding"/>
    <property type="evidence" value="ECO:0007669"/>
    <property type="project" value="InterPro"/>
</dbReference>
<sequence>MPLNYVSICIALYDYTAQTDDELSFHEDDVLYILENDEEDWWKAKLKSANTEGEHLIGLVPCNYIQEAECTAVLRALWDFEASSEEEISFKEDDMLNLYEEAEDGWFLVKFNDVFGMIPPNYVEKTNKAKPVSLFDALSSANNTYVDPLKLYAVKAARPKAGSSVNESKTWSVTELVGDKKKQKKKGTLAIGNGKVIFASESDKAPVRQWEINDITDINKDKKNISFIFGGSKGGTIDFHANKNIIMEIFQKAEDCRASIEIPTVKVDNASIRSSIVSPTSPSSSRPSSTHKSIVYEEPQGYENDEQDISNSYNNVPEITVEENDVEENEFLSPKFGVALYDFDAQGDDEVSIREGDELWVIDDVSSEEWWKIKKGDEEGVVPASFIEASLRSEEDNEAEMAAQVAAAEAAAEAERQQFEEEERIKREEERRRRQRDDEERKRREAEKRVLEEKKRKEAQSQLAPPPPILPNRPIRANPSLEEAAVKKIQTPANRALPERPAQAQSKSKPIPSNTRTWTDRTGSFKVEAQFLELIDGKVHLHKLNGVKIAVPVDKMSKEDLAYLEEVTGEKVYDKNDDTPLAAIAAAYKGKARLSNNYAIDYDWYDFFLHADVSHEDAFEYAKKFLAEKMDESSIPDLNRDVMKGLDIKEGDIIRIKKYIDQRYNFGKKRNVSFGSTSVIPDDIDIQSKSKQSARKSQPESIQKAQQLSEFDMKIQLKRDEQLARELQEEENRIARSEGRQIPKAADLYSNLDSIIQKEEKKTLTTTPQLFAANNGVLKNNTKKARPQPTKAASIQIDATTLANSKGSFDDAFKSSSTTSTESKFDDDAWVSKDLTPPLVPTVKTSTPPLNQNQISLHLPSTIPSSNTMGQLSWHSNNMNIQPSQPTQVHAPTPPPVPPPPPSQSIVPLNSLLHQPLIPAKPASLNTNNNIQGNNMMNIQRSNSTGSFQGMGTGNLSGPVVSNFNSSINTWSSASLTTSSLTNSTSGYNLSNVNQIHSTSNQLRPQSFNSNNNLINPSFNQQSSNQFQQLQSQQSSNQFQQLHSQQSSNQIQQLQSQQSKFDPQNVFASMKNGQFGPIAPSSNFNANVSQDKYSALKQVDPNAPSVFSNSNSSNGLGFGQKQGGFINSNQTNWSQNNLGFPQQTSNFGMSGQNSGFGGQPNQMGLNPQVFNPNQGVNINPGTNQGFW</sequence>
<keyword evidence="10" id="KW-0963">Cytoplasm</keyword>
<feature type="region of interest" description="Disordered" evidence="13">
    <location>
        <begin position="393"/>
        <end position="476"/>
    </location>
</feature>
<feature type="compositionally biased region" description="Polar residues" evidence="13">
    <location>
        <begin position="868"/>
        <end position="884"/>
    </location>
</feature>
<dbReference type="Pfam" id="PF00018">
    <property type="entry name" value="SH3_1"/>
    <property type="match status" value="2"/>
</dbReference>
<gene>
    <name evidence="15" type="ORF">FMOSSE_LOCUS5420</name>
</gene>
<evidence type="ECO:0000256" key="9">
    <source>
        <dbReference type="ARBA" id="ARBA00023203"/>
    </source>
</evidence>
<dbReference type="PRINTS" id="PR00452">
    <property type="entry name" value="SH3DOMAIN"/>
</dbReference>
<evidence type="ECO:0000259" key="14">
    <source>
        <dbReference type="PROSITE" id="PS50002"/>
    </source>
</evidence>
<accession>A0A9N9AGE1</accession>
<dbReference type="EMBL" id="CAJVPP010001026">
    <property type="protein sequence ID" value="CAG8529152.1"/>
    <property type="molecule type" value="Genomic_DNA"/>
</dbReference>
<evidence type="ECO:0000256" key="7">
    <source>
        <dbReference type="ARBA" id="ARBA00022583"/>
    </source>
</evidence>
<evidence type="ECO:0000256" key="10">
    <source>
        <dbReference type="ARBA" id="ARBA00023212"/>
    </source>
</evidence>
<feature type="compositionally biased region" description="Low complexity" evidence="13">
    <location>
        <begin position="400"/>
        <end position="411"/>
    </location>
</feature>
<evidence type="ECO:0000256" key="2">
    <source>
        <dbReference type="ARBA" id="ARBA00004134"/>
    </source>
</evidence>
<dbReference type="GO" id="GO:0042802">
    <property type="term" value="F:identical protein binding"/>
    <property type="evidence" value="ECO:0007669"/>
    <property type="project" value="InterPro"/>
</dbReference>
<evidence type="ECO:0000256" key="8">
    <source>
        <dbReference type="ARBA" id="ARBA00022753"/>
    </source>
</evidence>
<dbReference type="PANTHER" id="PTHR15735">
    <property type="entry name" value="FCH AND DOUBLE SH3 DOMAINS PROTEIN"/>
    <property type="match status" value="1"/>
</dbReference>
<dbReference type="InterPro" id="IPR013761">
    <property type="entry name" value="SAM/pointed_sf"/>
</dbReference>
<feature type="compositionally biased region" description="Low complexity" evidence="13">
    <location>
        <begin position="1005"/>
        <end position="1059"/>
    </location>
</feature>
<dbReference type="GO" id="GO:0005886">
    <property type="term" value="C:plasma membrane"/>
    <property type="evidence" value="ECO:0007669"/>
    <property type="project" value="UniProtKB-SubCell"/>
</dbReference>
<feature type="compositionally biased region" description="Pro residues" evidence="13">
    <location>
        <begin position="892"/>
        <end position="903"/>
    </location>
</feature>
<dbReference type="PANTHER" id="PTHR15735:SF21">
    <property type="entry name" value="PROTEIN NERVOUS WRECK"/>
    <property type="match status" value="1"/>
</dbReference>
<organism evidence="15 16">
    <name type="scientific">Funneliformis mosseae</name>
    <name type="common">Endomycorrhizal fungus</name>
    <name type="synonym">Glomus mosseae</name>
    <dbReference type="NCBI Taxonomy" id="27381"/>
    <lineage>
        <taxon>Eukaryota</taxon>
        <taxon>Fungi</taxon>
        <taxon>Fungi incertae sedis</taxon>
        <taxon>Mucoromycota</taxon>
        <taxon>Glomeromycotina</taxon>
        <taxon>Glomeromycetes</taxon>
        <taxon>Glomerales</taxon>
        <taxon>Glomeraceae</taxon>
        <taxon>Funneliformis</taxon>
    </lineage>
</organism>
<keyword evidence="6 11" id="KW-0728">SH3 domain</keyword>
<dbReference type="GO" id="GO:0003779">
    <property type="term" value="F:actin binding"/>
    <property type="evidence" value="ECO:0007669"/>
    <property type="project" value="UniProtKB-KW"/>
</dbReference>
<reference evidence="15" key="1">
    <citation type="submission" date="2021-06" db="EMBL/GenBank/DDBJ databases">
        <authorList>
            <person name="Kallberg Y."/>
            <person name="Tangrot J."/>
            <person name="Rosling A."/>
        </authorList>
    </citation>
    <scope>NUCLEOTIDE SEQUENCE</scope>
    <source>
        <strain evidence="15">87-6 pot B 2015</strain>
    </source>
</reference>
<proteinExistence type="inferred from homology"/>
<dbReference type="Pfam" id="PF03983">
    <property type="entry name" value="SHD1"/>
    <property type="match status" value="1"/>
</dbReference>
<dbReference type="InterPro" id="IPR001452">
    <property type="entry name" value="SH3_domain"/>
</dbReference>
<keyword evidence="12" id="KW-0175">Coiled coil</keyword>
<dbReference type="GO" id="GO:0030674">
    <property type="term" value="F:protein-macromolecule adaptor activity"/>
    <property type="evidence" value="ECO:0007669"/>
    <property type="project" value="InterPro"/>
</dbReference>
<keyword evidence="9" id="KW-0009">Actin-binding</keyword>
<feature type="domain" description="SH3" evidence="14">
    <location>
        <begin position="332"/>
        <end position="392"/>
    </location>
</feature>
<evidence type="ECO:0000313" key="16">
    <source>
        <dbReference type="Proteomes" id="UP000789375"/>
    </source>
</evidence>
<feature type="domain" description="SH3" evidence="14">
    <location>
        <begin position="4"/>
        <end position="70"/>
    </location>
</feature>
<feature type="compositionally biased region" description="Basic and acidic residues" evidence="13">
    <location>
        <begin position="413"/>
        <end position="459"/>
    </location>
</feature>
<dbReference type="GO" id="GO:0030479">
    <property type="term" value="C:actin cortical patch"/>
    <property type="evidence" value="ECO:0007669"/>
    <property type="project" value="UniProtKB-SubCell"/>
</dbReference>
<feature type="coiled-coil region" evidence="12">
    <location>
        <begin position="713"/>
        <end position="740"/>
    </location>
</feature>
<feature type="domain" description="SH3" evidence="14">
    <location>
        <begin position="75"/>
        <end position="128"/>
    </location>
</feature>
<dbReference type="Gene3D" id="2.30.30.700">
    <property type="entry name" value="SLA1 homology domain 1"/>
    <property type="match status" value="1"/>
</dbReference>
<comment type="similarity">
    <text evidence="4">Belongs to the SLA1 family.</text>
</comment>
<keyword evidence="10" id="KW-0206">Cytoskeleton</keyword>
<comment type="caution">
    <text evidence="15">The sequence shown here is derived from an EMBL/GenBank/DDBJ whole genome shotgun (WGS) entry which is preliminary data.</text>
</comment>
<dbReference type="Pfam" id="PF24081">
    <property type="entry name" value="PH_SLA1"/>
    <property type="match status" value="1"/>
</dbReference>
<dbReference type="SUPFAM" id="SSF50044">
    <property type="entry name" value="SH3-domain"/>
    <property type="match status" value="3"/>
</dbReference>
<evidence type="ECO:0000256" key="13">
    <source>
        <dbReference type="SAM" id="MobiDB-lite"/>
    </source>
</evidence>
<evidence type="ECO:0000256" key="6">
    <source>
        <dbReference type="ARBA" id="ARBA00022443"/>
    </source>
</evidence>
<dbReference type="GO" id="GO:0006897">
    <property type="term" value="P:endocytosis"/>
    <property type="evidence" value="ECO:0007669"/>
    <property type="project" value="UniProtKB-KW"/>
</dbReference>
<evidence type="ECO:0000256" key="11">
    <source>
        <dbReference type="PROSITE-ProRule" id="PRU00192"/>
    </source>
</evidence>
<dbReference type="PROSITE" id="PS50002">
    <property type="entry name" value="SH3"/>
    <property type="match status" value="3"/>
</dbReference>
<dbReference type="Gene3D" id="1.10.150.50">
    <property type="entry name" value="Transcription Factor, Ets-1"/>
    <property type="match status" value="1"/>
</dbReference>
<feature type="region of interest" description="Disordered" evidence="13">
    <location>
        <begin position="997"/>
        <end position="1060"/>
    </location>
</feature>
<dbReference type="InterPro" id="IPR007131">
    <property type="entry name" value="SHD1"/>
</dbReference>
<evidence type="ECO:0000256" key="1">
    <source>
        <dbReference type="ARBA" id="ARBA00004125"/>
    </source>
</evidence>
<evidence type="ECO:0000256" key="3">
    <source>
        <dbReference type="ARBA" id="ARBA00004413"/>
    </source>
</evidence>
<keyword evidence="8" id="KW-0967">Endosome</keyword>
<feature type="region of interest" description="Disordered" evidence="13">
    <location>
        <begin position="868"/>
        <end position="906"/>
    </location>
</feature>
<dbReference type="Proteomes" id="UP000789375">
    <property type="component" value="Unassembled WGS sequence"/>
</dbReference>
<feature type="compositionally biased region" description="Polar residues" evidence="13">
    <location>
        <begin position="503"/>
        <end position="519"/>
    </location>
</feature>
<dbReference type="InterPro" id="IPR035800">
    <property type="entry name" value="Sla1_SH3_1"/>
</dbReference>
<dbReference type="Pfam" id="PF14604">
    <property type="entry name" value="SH3_9"/>
    <property type="match status" value="1"/>
</dbReference>
<dbReference type="Gene3D" id="2.30.30.40">
    <property type="entry name" value="SH3 Domains"/>
    <property type="match status" value="3"/>
</dbReference>
<comment type="subcellular location">
    <subcellularLocation>
        <location evidence="3">Cell membrane</location>
        <topology evidence="3">Peripheral membrane protein</topology>
        <orientation evidence="3">Cytoplasmic side</orientation>
    </subcellularLocation>
    <subcellularLocation>
        <location evidence="2">Cytoplasm</location>
        <location evidence="2">Cytoskeleton</location>
        <location evidence="2">Actin patch</location>
    </subcellularLocation>
    <subcellularLocation>
        <location evidence="1">Endosome membrane</location>
        <topology evidence="1">Peripheral membrane protein</topology>
        <orientation evidence="1">Cytoplasmic side</orientation>
    </subcellularLocation>
</comment>
<feature type="region of interest" description="Disordered" evidence="13">
    <location>
        <begin position="492"/>
        <end position="519"/>
    </location>
</feature>
<dbReference type="GO" id="GO:0010008">
    <property type="term" value="C:endosome membrane"/>
    <property type="evidence" value="ECO:0007669"/>
    <property type="project" value="UniProtKB-SubCell"/>
</dbReference>
<dbReference type="InterPro" id="IPR056996">
    <property type="entry name" value="PH_SLA1"/>
</dbReference>
<protein>
    <recommendedName>
        <fullName evidence="5">Actin cytoskeleton-regulatory complex protein SLA1</fullName>
    </recommendedName>
</protein>
<evidence type="ECO:0000256" key="12">
    <source>
        <dbReference type="SAM" id="Coils"/>
    </source>
</evidence>
<evidence type="ECO:0000313" key="15">
    <source>
        <dbReference type="EMBL" id="CAG8529152.1"/>
    </source>
</evidence>
<keyword evidence="7" id="KW-0254">Endocytosis</keyword>
<dbReference type="InterPro" id="IPR036028">
    <property type="entry name" value="SH3-like_dom_sf"/>
</dbReference>
<evidence type="ECO:0000256" key="4">
    <source>
        <dbReference type="ARBA" id="ARBA00007948"/>
    </source>
</evidence>
<keyword evidence="16" id="KW-1185">Reference proteome</keyword>
<dbReference type="SMART" id="SM00326">
    <property type="entry name" value="SH3"/>
    <property type="match status" value="3"/>
</dbReference>